<dbReference type="EMBL" id="CP013244">
    <property type="protein sequence ID" value="ANP45574.1"/>
    <property type="molecule type" value="Genomic_DNA"/>
</dbReference>
<evidence type="ECO:0000313" key="4">
    <source>
        <dbReference type="Proteomes" id="UP000092498"/>
    </source>
</evidence>
<dbReference type="AlphaFoldDB" id="A0A1B1AG92"/>
<evidence type="ECO:0000256" key="1">
    <source>
        <dbReference type="SAM" id="Phobius"/>
    </source>
</evidence>
<feature type="transmembrane region" description="Helical" evidence="1">
    <location>
        <begin position="78"/>
        <end position="97"/>
    </location>
</feature>
<keyword evidence="1" id="KW-1133">Transmembrane helix</keyword>
<accession>A0A1B1AG92</accession>
<dbReference type="PANTHER" id="PTHR43592">
    <property type="entry name" value="CAAX AMINO TERMINAL PROTEASE"/>
    <property type="match status" value="1"/>
</dbReference>
<dbReference type="InterPro" id="IPR003675">
    <property type="entry name" value="Rce1/LyrA-like_dom"/>
</dbReference>
<feature type="transmembrane region" description="Helical" evidence="1">
    <location>
        <begin position="36"/>
        <end position="57"/>
    </location>
</feature>
<feature type="domain" description="CAAX prenyl protease 2/Lysostaphin resistance protein A-like" evidence="2">
    <location>
        <begin position="186"/>
        <end position="295"/>
    </location>
</feature>
<protein>
    <recommendedName>
        <fullName evidence="2">CAAX prenyl protease 2/Lysostaphin resistance protein A-like domain-containing protein</fullName>
    </recommendedName>
</protein>
<evidence type="ECO:0000259" key="2">
    <source>
        <dbReference type="Pfam" id="PF02517"/>
    </source>
</evidence>
<dbReference type="STRING" id="1759059.ATE48_06410"/>
<dbReference type="InParanoid" id="A0A1B1AG92"/>
<evidence type="ECO:0000313" key="3">
    <source>
        <dbReference type="EMBL" id="ANP45574.1"/>
    </source>
</evidence>
<gene>
    <name evidence="3" type="ORF">ATE48_06410</name>
</gene>
<dbReference type="PANTHER" id="PTHR43592:SF15">
    <property type="entry name" value="CAAX AMINO TERMINAL PROTEASE FAMILY PROTEIN"/>
    <property type="match status" value="1"/>
</dbReference>
<keyword evidence="1" id="KW-0472">Membrane</keyword>
<dbReference type="OrthoDB" id="118729at2"/>
<reference evidence="3 4" key="1">
    <citation type="submission" date="2015-11" db="EMBL/GenBank/DDBJ databases">
        <title>Whole-Genome Sequence of Candidatus Oderbacter manganicum from the National Park Lower Oder Valley, Germany.</title>
        <authorList>
            <person name="Braun B."/>
            <person name="Liere K."/>
            <person name="Szewzyk U."/>
        </authorList>
    </citation>
    <scope>NUCLEOTIDE SEQUENCE [LARGE SCALE GENOMIC DNA]</scope>
    <source>
        <strain evidence="3 4">OTSz_A_272</strain>
    </source>
</reference>
<feature type="transmembrane region" description="Helical" evidence="1">
    <location>
        <begin position="182"/>
        <end position="204"/>
    </location>
</feature>
<feature type="transmembrane region" description="Helical" evidence="1">
    <location>
        <begin position="109"/>
        <end position="130"/>
    </location>
</feature>
<dbReference type="GO" id="GO:0004175">
    <property type="term" value="F:endopeptidase activity"/>
    <property type="evidence" value="ECO:0007669"/>
    <property type="project" value="UniProtKB-ARBA"/>
</dbReference>
<sequence>MSAANGGKGAAIIAALAYVMLWGGSVAYLYTSGGDWTTGVFVMAIFGLGLSGAAWLLTRGADAPRIEVKRPSLESFAVVLYLALYAVLFLGFAMTWARGAFPAGPEQEGLVLALKLAVHVVLPAVLLLMLGARLGPITQLGLSGRKFWRTLIVLGAIIFAIVCLITPSLQQISEIPPTPGTMIWALPLGYLWMTLEAGVTEEFLFRAVLQTRLTSWFNSAWAGVIVTSVLFGLAHAPGLFMRGGPSVDGWSTDPLQVIAHTIAVLSPIGLTFGLIYARTKSLLLVIVLHGLVDWLPNLAEFVETWR</sequence>
<dbReference type="Proteomes" id="UP000092498">
    <property type="component" value="Chromosome"/>
</dbReference>
<feature type="transmembrane region" description="Helical" evidence="1">
    <location>
        <begin position="216"/>
        <end position="237"/>
    </location>
</feature>
<dbReference type="Pfam" id="PF02517">
    <property type="entry name" value="Rce1-like"/>
    <property type="match status" value="1"/>
</dbReference>
<dbReference type="RefSeq" id="WP_066769099.1">
    <property type="nucleotide sequence ID" value="NZ_CP013244.1"/>
</dbReference>
<keyword evidence="4" id="KW-1185">Reference proteome</keyword>
<feature type="transmembrane region" description="Helical" evidence="1">
    <location>
        <begin position="257"/>
        <end position="277"/>
    </location>
</feature>
<organism evidence="3 4">
    <name type="scientific">Candidatus Viadribacter manganicus</name>
    <dbReference type="NCBI Taxonomy" id="1759059"/>
    <lineage>
        <taxon>Bacteria</taxon>
        <taxon>Pseudomonadati</taxon>
        <taxon>Pseudomonadota</taxon>
        <taxon>Alphaproteobacteria</taxon>
        <taxon>Hyphomonadales</taxon>
        <taxon>Hyphomonadaceae</taxon>
        <taxon>Candidatus Viadribacter</taxon>
    </lineage>
</organism>
<proteinExistence type="predicted"/>
<feature type="transmembrane region" description="Helical" evidence="1">
    <location>
        <begin position="12"/>
        <end position="30"/>
    </location>
</feature>
<name>A0A1B1AG92_9PROT</name>
<dbReference type="GO" id="GO:0080120">
    <property type="term" value="P:CAAX-box protein maturation"/>
    <property type="evidence" value="ECO:0007669"/>
    <property type="project" value="UniProtKB-ARBA"/>
</dbReference>
<feature type="transmembrane region" description="Helical" evidence="1">
    <location>
        <begin position="151"/>
        <end position="170"/>
    </location>
</feature>
<dbReference type="KEGG" id="cbot:ATE48_06410"/>
<keyword evidence="1" id="KW-0812">Transmembrane</keyword>